<dbReference type="EMBL" id="JBHFFA010000001">
    <property type="protein sequence ID" value="KAL2653298.1"/>
    <property type="molecule type" value="Genomic_DNA"/>
</dbReference>
<proteinExistence type="inferred from homology"/>
<keyword evidence="2 5" id="KW-0378">Hydrolase</keyword>
<dbReference type="PANTHER" id="PTHR11782:SF83">
    <property type="entry name" value="GUANOSINE-DIPHOSPHATASE"/>
    <property type="match status" value="1"/>
</dbReference>
<evidence type="ECO:0000256" key="1">
    <source>
        <dbReference type="ARBA" id="ARBA00009283"/>
    </source>
</evidence>
<evidence type="ECO:0000256" key="6">
    <source>
        <dbReference type="SAM" id="Phobius"/>
    </source>
</evidence>
<keyword evidence="4" id="KW-0547">Nucleotide-binding</keyword>
<dbReference type="Gene3D" id="3.30.420.40">
    <property type="match status" value="1"/>
</dbReference>
<keyword evidence="6" id="KW-1133">Transmembrane helix</keyword>
<evidence type="ECO:0008006" key="9">
    <source>
        <dbReference type="Google" id="ProtNLM"/>
    </source>
</evidence>
<protein>
    <recommendedName>
        <fullName evidence="9">Apyrase</fullName>
    </recommendedName>
</protein>
<reference evidence="7 8" key="1">
    <citation type="submission" date="2024-09" db="EMBL/GenBank/DDBJ databases">
        <title>Chromosome-scale assembly of Riccia fluitans.</title>
        <authorList>
            <person name="Paukszto L."/>
            <person name="Sawicki J."/>
            <person name="Karawczyk K."/>
            <person name="Piernik-Szablinska J."/>
            <person name="Szczecinska M."/>
            <person name="Mazdziarz M."/>
        </authorList>
    </citation>
    <scope>NUCLEOTIDE SEQUENCE [LARGE SCALE GENOMIC DNA]</scope>
    <source>
        <strain evidence="7">Rf_01</strain>
        <tissue evidence="7">Aerial parts of the thallus</tissue>
    </source>
</reference>
<comment type="caution">
    <text evidence="7">The sequence shown here is derived from an EMBL/GenBank/DDBJ whole genome shotgun (WGS) entry which is preliminary data.</text>
</comment>
<keyword evidence="6" id="KW-0472">Membrane</keyword>
<keyword evidence="8" id="KW-1185">Reference proteome</keyword>
<gene>
    <name evidence="7" type="ORF">R1flu_021426</name>
</gene>
<feature type="binding site" evidence="4">
    <location>
        <begin position="223"/>
        <end position="227"/>
    </location>
    <ligand>
        <name>ATP</name>
        <dbReference type="ChEBI" id="CHEBI:30616"/>
    </ligand>
</feature>
<feature type="transmembrane region" description="Helical" evidence="6">
    <location>
        <begin position="20"/>
        <end position="37"/>
    </location>
</feature>
<accession>A0ABD1ZPK0</accession>
<dbReference type="GO" id="GO:0016787">
    <property type="term" value="F:hydrolase activity"/>
    <property type="evidence" value="ECO:0007669"/>
    <property type="project" value="UniProtKB-KW"/>
</dbReference>
<dbReference type="PANTHER" id="PTHR11782">
    <property type="entry name" value="ADENOSINE/GUANOSINE DIPHOSPHATASE"/>
    <property type="match status" value="1"/>
</dbReference>
<evidence type="ECO:0000313" key="7">
    <source>
        <dbReference type="EMBL" id="KAL2653298.1"/>
    </source>
</evidence>
<dbReference type="Pfam" id="PF01150">
    <property type="entry name" value="GDA1_CD39"/>
    <property type="match status" value="1"/>
</dbReference>
<dbReference type="AlphaFoldDB" id="A0ABD1ZPK0"/>
<name>A0ABD1ZPK0_9MARC</name>
<dbReference type="CDD" id="cd24041">
    <property type="entry name" value="ASKHA_NBD_AtAPY1-like"/>
    <property type="match status" value="1"/>
</dbReference>
<dbReference type="Proteomes" id="UP001605036">
    <property type="component" value="Unassembled WGS sequence"/>
</dbReference>
<keyword evidence="6" id="KW-0812">Transmembrane</keyword>
<evidence type="ECO:0000256" key="4">
    <source>
        <dbReference type="PIRSR" id="PIRSR600407-2"/>
    </source>
</evidence>
<dbReference type="Gene3D" id="3.30.420.150">
    <property type="entry name" value="Exopolyphosphatase. Domain 2"/>
    <property type="match status" value="1"/>
</dbReference>
<sequence length="468" mass="50881">MRLPRQETLAEKMYRYRGVLLVVSVPIGLISFVLLLMPRSLDEASLQGIDNFEPGPGKTVLRTVPEKRWSVVFDAGSSGSRVHVFAFDKSTDLIPMEDGSLELFQQLKPGLSNYSGKPELAAKSLTKLLNAALDLVPSDDWAKTPVLLGATAGLRMLPGDNAVNILNQVRITLGNSGFKFKDGWVSILDGSKEGTYLWVTINYLLGNLGKPFGQTVGVVDLGGGSVQMAYAVSEETLKTAPKPLEGRDSYIVTLKLLGQTYHLYVHSYLRYGLYAVRGEVLKLVKEDSCPCAPGGYDGTYKYGSDSWRFVASPDGANVGKCKKLVLEALRKDDACSSLQCTFGGVWNGGGGDGRKKLLVASFFFDKALEAGIITNPEASEFVVKPSSFYKAAVKVCGKTVEEVESTYGLSRVDSPYLCMDLLYEYQLLIEGFGVDKDEEITLVKKVMYKGAPVEAAWALGMAIESVSS</sequence>
<feature type="active site" description="Proton acceptor" evidence="3">
    <location>
        <position position="193"/>
    </location>
</feature>
<dbReference type="PROSITE" id="PS01238">
    <property type="entry name" value="GDA1_CD39_NTPASE"/>
    <property type="match status" value="1"/>
</dbReference>
<keyword evidence="4" id="KW-0067">ATP-binding</keyword>
<dbReference type="InterPro" id="IPR000407">
    <property type="entry name" value="GDA1_CD39_NTPase"/>
</dbReference>
<evidence type="ECO:0000256" key="2">
    <source>
        <dbReference type="ARBA" id="ARBA00022801"/>
    </source>
</evidence>
<comment type="similarity">
    <text evidence="1 5">Belongs to the GDA1/CD39 NTPase family.</text>
</comment>
<evidence type="ECO:0000256" key="3">
    <source>
        <dbReference type="PIRSR" id="PIRSR600407-1"/>
    </source>
</evidence>
<evidence type="ECO:0000313" key="8">
    <source>
        <dbReference type="Proteomes" id="UP001605036"/>
    </source>
</evidence>
<organism evidence="7 8">
    <name type="scientific">Riccia fluitans</name>
    <dbReference type="NCBI Taxonomy" id="41844"/>
    <lineage>
        <taxon>Eukaryota</taxon>
        <taxon>Viridiplantae</taxon>
        <taxon>Streptophyta</taxon>
        <taxon>Embryophyta</taxon>
        <taxon>Marchantiophyta</taxon>
        <taxon>Marchantiopsida</taxon>
        <taxon>Marchantiidae</taxon>
        <taxon>Marchantiales</taxon>
        <taxon>Ricciaceae</taxon>
        <taxon>Riccia</taxon>
    </lineage>
</organism>
<evidence type="ECO:0000256" key="5">
    <source>
        <dbReference type="RuleBase" id="RU003833"/>
    </source>
</evidence>